<protein>
    <submittedName>
        <fullName evidence="1">Uncharacterized protein</fullName>
    </submittedName>
</protein>
<gene>
    <name evidence="1" type="ORF">S12H4_27475</name>
</gene>
<accession>X1SXQ5</accession>
<dbReference type="AlphaFoldDB" id="X1SXQ5"/>
<sequence length="68" mass="7695">MDVDWYWGATMDKYGVINVKSLFSSVSPALDSIEACVNSYIDFLGDSYALASYEVNSWNYCGYRSKAR</sequence>
<name>X1SXQ5_9ZZZZ</name>
<organism evidence="1">
    <name type="scientific">marine sediment metagenome</name>
    <dbReference type="NCBI Taxonomy" id="412755"/>
    <lineage>
        <taxon>unclassified sequences</taxon>
        <taxon>metagenomes</taxon>
        <taxon>ecological metagenomes</taxon>
    </lineage>
</organism>
<reference evidence="1" key="1">
    <citation type="journal article" date="2014" name="Front. Microbiol.">
        <title>High frequency of phylogenetically diverse reductive dehalogenase-homologous genes in deep subseafloor sedimentary metagenomes.</title>
        <authorList>
            <person name="Kawai M."/>
            <person name="Futagami T."/>
            <person name="Toyoda A."/>
            <person name="Takaki Y."/>
            <person name="Nishi S."/>
            <person name="Hori S."/>
            <person name="Arai W."/>
            <person name="Tsubouchi T."/>
            <person name="Morono Y."/>
            <person name="Uchiyama I."/>
            <person name="Ito T."/>
            <person name="Fujiyama A."/>
            <person name="Inagaki F."/>
            <person name="Takami H."/>
        </authorList>
    </citation>
    <scope>NUCLEOTIDE SEQUENCE</scope>
    <source>
        <strain evidence="1">Expedition CK06-06</strain>
    </source>
</reference>
<proteinExistence type="predicted"/>
<dbReference type="EMBL" id="BARW01015689">
    <property type="protein sequence ID" value="GAI97733.1"/>
    <property type="molecule type" value="Genomic_DNA"/>
</dbReference>
<evidence type="ECO:0000313" key="1">
    <source>
        <dbReference type="EMBL" id="GAI97733.1"/>
    </source>
</evidence>
<comment type="caution">
    <text evidence="1">The sequence shown here is derived from an EMBL/GenBank/DDBJ whole genome shotgun (WGS) entry which is preliminary data.</text>
</comment>